<dbReference type="PANTHER" id="PTHR30303">
    <property type="entry name" value="HYDROGENASE ISOENZYMES FORMATION PROTEIN HYPE"/>
    <property type="match status" value="1"/>
</dbReference>
<feature type="domain" description="PurM-like N-terminal" evidence="2">
    <location>
        <begin position="52"/>
        <end position="164"/>
    </location>
</feature>
<gene>
    <name evidence="4" type="ORF">AWC14_22860</name>
</gene>
<accession>A0A1X1YC92</accession>
<dbReference type="NCBIfam" id="TIGR02124">
    <property type="entry name" value="hypE"/>
    <property type="match status" value="1"/>
</dbReference>
<feature type="domain" description="PurM-like C-terminal" evidence="3">
    <location>
        <begin position="176"/>
        <end position="328"/>
    </location>
</feature>
<dbReference type="Proteomes" id="UP000193487">
    <property type="component" value="Unassembled WGS sequence"/>
</dbReference>
<comment type="similarity">
    <text evidence="1">Belongs to the HypE family.</text>
</comment>
<proteinExistence type="inferred from homology"/>
<dbReference type="Gene3D" id="3.90.650.10">
    <property type="entry name" value="PurM-like C-terminal domain"/>
    <property type="match status" value="1"/>
</dbReference>
<evidence type="ECO:0000256" key="1">
    <source>
        <dbReference type="ARBA" id="ARBA00006243"/>
    </source>
</evidence>
<dbReference type="Pfam" id="PF00586">
    <property type="entry name" value="AIRS"/>
    <property type="match status" value="1"/>
</dbReference>
<dbReference type="InterPro" id="IPR011854">
    <property type="entry name" value="HypE"/>
</dbReference>
<dbReference type="Pfam" id="PF02769">
    <property type="entry name" value="AIRS_C"/>
    <property type="match status" value="1"/>
</dbReference>
<dbReference type="EMBL" id="LQPE01000031">
    <property type="protein sequence ID" value="ORW08666.1"/>
    <property type="molecule type" value="Genomic_DNA"/>
</dbReference>
<dbReference type="GO" id="GO:0051604">
    <property type="term" value="P:protein maturation"/>
    <property type="evidence" value="ECO:0007669"/>
    <property type="project" value="TreeGrafter"/>
</dbReference>
<dbReference type="InterPro" id="IPR016188">
    <property type="entry name" value="PurM-like_N"/>
</dbReference>
<reference evidence="4 5" key="1">
    <citation type="submission" date="2016-01" db="EMBL/GenBank/DDBJ databases">
        <title>The new phylogeny of the genus Mycobacterium.</title>
        <authorList>
            <person name="Tarcisio F."/>
            <person name="Conor M."/>
            <person name="Antonella G."/>
            <person name="Elisabetta G."/>
            <person name="Giulia F.S."/>
            <person name="Sara T."/>
            <person name="Anna F."/>
            <person name="Clotilde B."/>
            <person name="Roberto B."/>
            <person name="Veronica D.S."/>
            <person name="Fabio R."/>
            <person name="Monica P."/>
            <person name="Olivier J."/>
            <person name="Enrico T."/>
            <person name="Nicola S."/>
        </authorList>
    </citation>
    <scope>NUCLEOTIDE SEQUENCE [LARGE SCALE GENOMIC DNA]</scope>
    <source>
        <strain evidence="4 5">DSM 45166</strain>
    </source>
</reference>
<dbReference type="PANTHER" id="PTHR30303:SF0">
    <property type="entry name" value="CARBAMOYL DEHYDRATASE HYPE"/>
    <property type="match status" value="1"/>
</dbReference>
<organism evidence="4 5">
    <name type="scientific">Mycobacterium kyorinense</name>
    <dbReference type="NCBI Taxonomy" id="487514"/>
    <lineage>
        <taxon>Bacteria</taxon>
        <taxon>Bacillati</taxon>
        <taxon>Actinomycetota</taxon>
        <taxon>Actinomycetes</taxon>
        <taxon>Mycobacteriales</taxon>
        <taxon>Mycobacteriaceae</taxon>
        <taxon>Mycobacterium</taxon>
    </lineage>
</organism>
<dbReference type="InterPro" id="IPR010918">
    <property type="entry name" value="PurM-like_C_dom"/>
</dbReference>
<evidence type="ECO:0000313" key="5">
    <source>
        <dbReference type="Proteomes" id="UP000193487"/>
    </source>
</evidence>
<evidence type="ECO:0000259" key="2">
    <source>
        <dbReference type="Pfam" id="PF00586"/>
    </source>
</evidence>
<dbReference type="AlphaFoldDB" id="A0A1X1YC92"/>
<dbReference type="Gene3D" id="3.30.1330.10">
    <property type="entry name" value="PurM-like, N-terminal domain"/>
    <property type="match status" value="1"/>
</dbReference>
<dbReference type="SUPFAM" id="SSF55326">
    <property type="entry name" value="PurM N-terminal domain-like"/>
    <property type="match status" value="1"/>
</dbReference>
<keyword evidence="5" id="KW-1185">Reference proteome</keyword>
<protein>
    <submittedName>
        <fullName evidence="4">Hydrogenase expression/formation protein HypE</fullName>
    </submittedName>
</protein>
<dbReference type="InterPro" id="IPR036921">
    <property type="entry name" value="PurM-like_N_sf"/>
</dbReference>
<dbReference type="InterPro" id="IPR036676">
    <property type="entry name" value="PurM-like_C_sf"/>
</dbReference>
<evidence type="ECO:0000313" key="4">
    <source>
        <dbReference type="EMBL" id="ORW08666.1"/>
    </source>
</evidence>
<sequence length="350" mass="36000">MERIESFRRRRPRLLDDHVTLAHGAGGKASAALVDAVFMEAFANPLLASLGDGAVIDLPGGERIVLSTDSFVVQPRRFPGGSIGELAVHGTANDLAVTGAVPQWISAAFVLEEGLPIAELKEIVADMASAAAACGVQIVTGDTKVVPNGAADGLFITTTGAGVIPEGRQLSAQSVRAGDKVLLSGSMGDHGMAVMLARGDLAIEADIRSDTASVSPLVELLLAAAPSTRWLRDATRGGVGTVCNELAQACGLGVLLEEEKLPVHPMVSGACELLGIDPLYVANEGKFVAVVAPEEAEAGLAALRSHPLGAEAAEVGEIIAEPEETVVVRTGFGGTRIVDMLVGDPLPRIC</sequence>
<dbReference type="SUPFAM" id="SSF56042">
    <property type="entry name" value="PurM C-terminal domain-like"/>
    <property type="match status" value="1"/>
</dbReference>
<dbReference type="CDD" id="cd02197">
    <property type="entry name" value="HypE"/>
    <property type="match status" value="1"/>
</dbReference>
<evidence type="ECO:0000259" key="3">
    <source>
        <dbReference type="Pfam" id="PF02769"/>
    </source>
</evidence>
<dbReference type="STRING" id="487514.A5707_19850"/>
<name>A0A1X1YC92_9MYCO</name>
<dbReference type="PIRSF" id="PIRSF005644">
    <property type="entry name" value="Hdrgns_mtr_HypE"/>
    <property type="match status" value="1"/>
</dbReference>
<comment type="caution">
    <text evidence="4">The sequence shown here is derived from an EMBL/GenBank/DDBJ whole genome shotgun (WGS) entry which is preliminary data.</text>
</comment>